<evidence type="ECO:0000313" key="2">
    <source>
        <dbReference type="Proteomes" id="UP000255469"/>
    </source>
</evidence>
<organism evidence="1 2">
    <name type="scientific">Prevotella denticola</name>
    <dbReference type="NCBI Taxonomy" id="28129"/>
    <lineage>
        <taxon>Bacteria</taxon>
        <taxon>Pseudomonadati</taxon>
        <taxon>Bacteroidota</taxon>
        <taxon>Bacteroidia</taxon>
        <taxon>Bacteroidales</taxon>
        <taxon>Prevotellaceae</taxon>
        <taxon>Prevotella</taxon>
    </lineage>
</organism>
<sequence>MILSLDKKDRVYHEYKRQNGERIIVYYSEKRIKKDAYRRDSGIARLREACKSGHITKQQVNKRGYNKFINYGSCLHRSQQAFLV</sequence>
<gene>
    <name evidence="1" type="ORF">NCTC13067_00179</name>
</gene>
<dbReference type="EMBL" id="UGTM01000001">
    <property type="protein sequence ID" value="SUB86540.1"/>
    <property type="molecule type" value="Genomic_DNA"/>
</dbReference>
<dbReference type="AlphaFoldDB" id="A0A379E289"/>
<accession>A0A379E289</accession>
<proteinExistence type="predicted"/>
<name>A0A379E289_9BACT</name>
<protein>
    <submittedName>
        <fullName evidence="1">Uncharacterized protein</fullName>
    </submittedName>
</protein>
<dbReference type="Proteomes" id="UP000255469">
    <property type="component" value="Unassembled WGS sequence"/>
</dbReference>
<evidence type="ECO:0000313" key="1">
    <source>
        <dbReference type="EMBL" id="SUB86540.1"/>
    </source>
</evidence>
<reference evidence="1 2" key="1">
    <citation type="submission" date="2018-06" db="EMBL/GenBank/DDBJ databases">
        <authorList>
            <consortium name="Pathogen Informatics"/>
            <person name="Doyle S."/>
        </authorList>
    </citation>
    <scope>NUCLEOTIDE SEQUENCE [LARGE SCALE GENOMIC DNA]</scope>
    <source>
        <strain evidence="1 2">NCTC13067</strain>
    </source>
</reference>